<comment type="caution">
    <text evidence="1">The sequence shown here is derived from an EMBL/GenBank/DDBJ whole genome shotgun (WGS) entry which is preliminary data.</text>
</comment>
<gene>
    <name evidence="1" type="ORF">DZD52_01460</name>
</gene>
<evidence type="ECO:0000313" key="1">
    <source>
        <dbReference type="EMBL" id="RFF42618.1"/>
    </source>
</evidence>
<dbReference type="AlphaFoldDB" id="A0A3E1KSY2"/>
<reference evidence="1 2" key="1">
    <citation type="submission" date="2018-08" db="EMBL/GenBank/DDBJ databases">
        <title>Genome sequencing of X. nasturtii WHRI 8984.</title>
        <authorList>
            <person name="Studholme D.J."/>
            <person name="Mchugh J."/>
            <person name="Vicente J."/>
        </authorList>
    </citation>
    <scope>NUCLEOTIDE SEQUENCE [LARGE SCALE GENOMIC DNA]</scope>
    <source>
        <strain evidence="1 2">WHRI 8984</strain>
    </source>
</reference>
<sequence length="82" mass="8813">MCALCRARSAAGLDRRALRATVWIGGVLWFGDASRQHRIAGSNSHVVRMTEPYGATSFRIARVHAAAVAGNDPPSWSVAHGR</sequence>
<name>A0A3E1KSY2_9XANT</name>
<dbReference type="EMBL" id="QUZM01000002">
    <property type="protein sequence ID" value="RFF42618.1"/>
    <property type="molecule type" value="Genomic_DNA"/>
</dbReference>
<dbReference type="Proteomes" id="UP000259570">
    <property type="component" value="Unassembled WGS sequence"/>
</dbReference>
<protein>
    <submittedName>
        <fullName evidence="1">Uncharacterized protein</fullName>
    </submittedName>
</protein>
<organism evidence="1 2">
    <name type="scientific">Xanthomonas nasturtii</name>
    <dbReference type="NCBI Taxonomy" id="1843581"/>
    <lineage>
        <taxon>Bacteria</taxon>
        <taxon>Pseudomonadati</taxon>
        <taxon>Pseudomonadota</taxon>
        <taxon>Gammaproteobacteria</taxon>
        <taxon>Lysobacterales</taxon>
        <taxon>Lysobacteraceae</taxon>
        <taxon>Xanthomonas</taxon>
    </lineage>
</organism>
<evidence type="ECO:0000313" key="2">
    <source>
        <dbReference type="Proteomes" id="UP000259570"/>
    </source>
</evidence>
<accession>A0A3E1KSY2</accession>
<proteinExistence type="predicted"/>